<dbReference type="OrthoDB" id="9815009at2"/>
<proteinExistence type="predicted"/>
<evidence type="ECO:0000259" key="2">
    <source>
        <dbReference type="Pfam" id="PF13280"/>
    </source>
</evidence>
<dbReference type="PANTHER" id="PTHR34580">
    <property type="match status" value="1"/>
</dbReference>
<protein>
    <recommendedName>
        <fullName evidence="5">DNA-binding transcriptional regulator</fullName>
    </recommendedName>
</protein>
<dbReference type="InterPro" id="IPR026881">
    <property type="entry name" value="WYL_dom"/>
</dbReference>
<dbReference type="AlphaFoldDB" id="A0A168K977"/>
<dbReference type="Pfam" id="PF08279">
    <property type="entry name" value="HTH_11"/>
    <property type="match status" value="1"/>
</dbReference>
<dbReference type="Proteomes" id="UP000076967">
    <property type="component" value="Unassembled WGS sequence"/>
</dbReference>
<evidence type="ECO:0008006" key="5">
    <source>
        <dbReference type="Google" id="ProtNLM"/>
    </source>
</evidence>
<dbReference type="EMBL" id="LVJH01000027">
    <property type="protein sequence ID" value="OAB41724.1"/>
    <property type="molecule type" value="Genomic_DNA"/>
</dbReference>
<dbReference type="InterPro" id="IPR051534">
    <property type="entry name" value="CBASS_pafABC_assoc_protein"/>
</dbReference>
<evidence type="ECO:0000313" key="3">
    <source>
        <dbReference type="EMBL" id="OAB41724.1"/>
    </source>
</evidence>
<dbReference type="STRING" id="494026.PGLA_15750"/>
<dbReference type="Gene3D" id="1.10.10.10">
    <property type="entry name" value="Winged helix-like DNA-binding domain superfamily/Winged helix DNA-binding domain"/>
    <property type="match status" value="1"/>
</dbReference>
<dbReference type="Pfam" id="PF13280">
    <property type="entry name" value="WYL"/>
    <property type="match status" value="1"/>
</dbReference>
<sequence length="325" mass="37480">MNKFQQLNAVWLYINQAKVFNAKDIAIQFNISERTVQRYIAELSELGLPITSEAGRGGGYRVMPNKLLPPISFTHDEVFSIFFAYQSIENIKGLPFHADYNAVLNKLLNQTEAKFRSEINDLKEYIVFLSPNRDYDNPFLKEIFIHSRNKDTIIIGYQSKNQHSVKKVIPIGVYTSKGLWYVVASDVFKDKIVTLRVDRIEDLEFHHSNTDKLHLPTLNDWLSNQGHDSFGSMIQYHVELTPQGVMKCRDNEFLDKHICQNEDGSGYVEIDVPESELNHMTDYLFTLHQDATIIRPQEAINRICDMAKGILDQYKGSKDGLTREI</sequence>
<feature type="domain" description="Helix-turn-helix type 11" evidence="1">
    <location>
        <begin position="10"/>
        <end position="61"/>
    </location>
</feature>
<organism evidence="3 4">
    <name type="scientific">Paenibacillus glacialis</name>
    <dbReference type="NCBI Taxonomy" id="494026"/>
    <lineage>
        <taxon>Bacteria</taxon>
        <taxon>Bacillati</taxon>
        <taxon>Bacillota</taxon>
        <taxon>Bacilli</taxon>
        <taxon>Bacillales</taxon>
        <taxon>Paenibacillaceae</taxon>
        <taxon>Paenibacillus</taxon>
    </lineage>
</organism>
<feature type="domain" description="WYL" evidence="2">
    <location>
        <begin position="148"/>
        <end position="204"/>
    </location>
</feature>
<dbReference type="PANTHER" id="PTHR34580:SF9">
    <property type="entry name" value="SLL5097 PROTEIN"/>
    <property type="match status" value="1"/>
</dbReference>
<comment type="caution">
    <text evidence="3">The sequence shown here is derived from an EMBL/GenBank/DDBJ whole genome shotgun (WGS) entry which is preliminary data.</text>
</comment>
<dbReference type="InterPro" id="IPR036390">
    <property type="entry name" value="WH_DNA-bd_sf"/>
</dbReference>
<evidence type="ECO:0000313" key="4">
    <source>
        <dbReference type="Proteomes" id="UP000076967"/>
    </source>
</evidence>
<accession>A0A168K977</accession>
<gene>
    <name evidence="3" type="ORF">PGLA_15750</name>
</gene>
<dbReference type="InterPro" id="IPR036388">
    <property type="entry name" value="WH-like_DNA-bd_sf"/>
</dbReference>
<dbReference type="PROSITE" id="PS52050">
    <property type="entry name" value="WYL"/>
    <property type="match status" value="1"/>
</dbReference>
<name>A0A168K977_9BACL</name>
<evidence type="ECO:0000259" key="1">
    <source>
        <dbReference type="Pfam" id="PF08279"/>
    </source>
</evidence>
<keyword evidence="4" id="KW-1185">Reference proteome</keyword>
<dbReference type="RefSeq" id="WP_068534358.1">
    <property type="nucleotide sequence ID" value="NZ_LVJH01000027.1"/>
</dbReference>
<reference evidence="3 4" key="1">
    <citation type="submission" date="2016-03" db="EMBL/GenBank/DDBJ databases">
        <title>Draft genome sequence of Paenibacillus glacialis DSM 22343.</title>
        <authorList>
            <person name="Shin S.-K."/>
            <person name="Yi H."/>
        </authorList>
    </citation>
    <scope>NUCLEOTIDE SEQUENCE [LARGE SCALE GENOMIC DNA]</scope>
    <source>
        <strain evidence="3 4">DSM 22343</strain>
    </source>
</reference>
<dbReference type="InterPro" id="IPR013196">
    <property type="entry name" value="HTH_11"/>
</dbReference>
<dbReference type="SUPFAM" id="SSF46785">
    <property type="entry name" value="Winged helix' DNA-binding domain"/>
    <property type="match status" value="1"/>
</dbReference>